<proteinExistence type="predicted"/>
<feature type="signal peptide" evidence="2">
    <location>
        <begin position="1"/>
        <end position="25"/>
    </location>
</feature>
<organism evidence="3 4">
    <name type="scientific">Drosophila kikkawai</name>
    <name type="common">Fruit fly</name>
    <dbReference type="NCBI Taxonomy" id="30033"/>
    <lineage>
        <taxon>Eukaryota</taxon>
        <taxon>Metazoa</taxon>
        <taxon>Ecdysozoa</taxon>
        <taxon>Arthropoda</taxon>
        <taxon>Hexapoda</taxon>
        <taxon>Insecta</taxon>
        <taxon>Pterygota</taxon>
        <taxon>Neoptera</taxon>
        <taxon>Endopterygota</taxon>
        <taxon>Diptera</taxon>
        <taxon>Brachycera</taxon>
        <taxon>Muscomorpha</taxon>
        <taxon>Ephydroidea</taxon>
        <taxon>Drosophilidae</taxon>
        <taxon>Drosophila</taxon>
        <taxon>Sophophora</taxon>
    </lineage>
</organism>
<dbReference type="Proteomes" id="UP001652661">
    <property type="component" value="Chromosome X"/>
</dbReference>
<evidence type="ECO:0000256" key="2">
    <source>
        <dbReference type="SAM" id="SignalP"/>
    </source>
</evidence>
<feature type="chain" id="PRO_5027858193" evidence="2">
    <location>
        <begin position="26"/>
        <end position="305"/>
    </location>
</feature>
<sequence>MNWTLLSQATGAIFLVALSSIRVHAQLDLDQIQTQLPEQLVKTNLSYADVKDSVRNKCIQVAGEEAGSQAFAEIETGFMHLTDCANHLVNYTAIQQEIQEASPKGELDVVFNKYCTRRSEAVECFDQFTAKLSPCLVKDEQEGQEVIKRIIESLLNFVCHKDGDQIALFIAEKGPECLASQKENIEQCVNNTFGPYLNFSGGLQDNQIKSIPMLTVGQKECDDMLVLQACVVSKLEQCTDITPANLVESMFNFIRNQTLCRNYQKSPLVAAAAGGGDGLQSNAVNVLYLAVYFLFAVIFSIKKSP</sequence>
<evidence type="ECO:0000313" key="4">
    <source>
        <dbReference type="RefSeq" id="XP_017034968.1"/>
    </source>
</evidence>
<dbReference type="InterPro" id="IPR009832">
    <property type="entry name" value="DUF1397"/>
</dbReference>
<dbReference type="PANTHER" id="PTHR20997:SF2">
    <property type="entry name" value="EG:BACR42I17.2 PROTEIN-RELATED"/>
    <property type="match status" value="1"/>
</dbReference>
<protein>
    <submittedName>
        <fullName evidence="4">27 kDa hemolymph protein</fullName>
    </submittedName>
</protein>
<name>A0A6P4JJZ1_DROKI</name>
<dbReference type="RefSeq" id="XP_017034968.1">
    <property type="nucleotide sequence ID" value="XM_017179479.3"/>
</dbReference>
<keyword evidence="3" id="KW-1185">Reference proteome</keyword>
<keyword evidence="2" id="KW-0732">Signal</keyword>
<keyword evidence="1" id="KW-0812">Transmembrane</keyword>
<reference evidence="4" key="1">
    <citation type="submission" date="2025-08" db="UniProtKB">
        <authorList>
            <consortium name="RefSeq"/>
        </authorList>
    </citation>
    <scope>IDENTIFICATION</scope>
    <source>
        <strain evidence="4">14028-0561.14</strain>
        <tissue evidence="4">Whole fly</tissue>
    </source>
</reference>
<keyword evidence="1" id="KW-1133">Transmembrane helix</keyword>
<dbReference type="Pfam" id="PF07165">
    <property type="entry name" value="DUF1397"/>
    <property type="match status" value="1"/>
</dbReference>
<dbReference type="GeneID" id="108083608"/>
<accession>A0A6P4JJZ1</accession>
<dbReference type="OrthoDB" id="6512861at2759"/>
<dbReference type="PANTHER" id="PTHR20997">
    <property type="entry name" value="EG:BACR42I17.2 PROTEIN-RELATED"/>
    <property type="match status" value="1"/>
</dbReference>
<dbReference type="AlphaFoldDB" id="A0A6P4JJZ1"/>
<keyword evidence="1" id="KW-0472">Membrane</keyword>
<feature type="transmembrane region" description="Helical" evidence="1">
    <location>
        <begin position="283"/>
        <end position="301"/>
    </location>
</feature>
<evidence type="ECO:0000313" key="3">
    <source>
        <dbReference type="Proteomes" id="UP001652661"/>
    </source>
</evidence>
<evidence type="ECO:0000256" key="1">
    <source>
        <dbReference type="SAM" id="Phobius"/>
    </source>
</evidence>
<gene>
    <name evidence="4" type="primary">LOC108083608</name>
</gene>